<proteinExistence type="predicted"/>
<protein>
    <submittedName>
        <fullName evidence="1">DUF3142 domain-containing protein</fullName>
    </submittedName>
</protein>
<keyword evidence="2" id="KW-1185">Reference proteome</keyword>
<organism evidence="1 2">
    <name type="scientific">Affinibrenneria salicis</name>
    <dbReference type="NCBI Taxonomy" id="2590031"/>
    <lineage>
        <taxon>Bacteria</taxon>
        <taxon>Pseudomonadati</taxon>
        <taxon>Pseudomonadota</taxon>
        <taxon>Gammaproteobacteria</taxon>
        <taxon>Enterobacterales</taxon>
        <taxon>Pectobacteriaceae</taxon>
        <taxon>Affinibrenneria</taxon>
    </lineage>
</organism>
<dbReference type="SUPFAM" id="SSF51445">
    <property type="entry name" value="(Trans)glycosidases"/>
    <property type="match status" value="1"/>
</dbReference>
<dbReference type="InterPro" id="IPR021488">
    <property type="entry name" value="DUF3142"/>
</dbReference>
<dbReference type="RefSeq" id="WP_150436048.1">
    <property type="nucleotide sequence ID" value="NZ_VYKJ01000008.1"/>
</dbReference>
<accession>A0A5J5FXA9</accession>
<dbReference type="InterPro" id="IPR017853">
    <property type="entry name" value="GH"/>
</dbReference>
<evidence type="ECO:0000313" key="1">
    <source>
        <dbReference type="EMBL" id="KAA8998572.1"/>
    </source>
</evidence>
<comment type="caution">
    <text evidence="1">The sequence shown here is derived from an EMBL/GenBank/DDBJ whole genome shotgun (WGS) entry which is preliminary data.</text>
</comment>
<dbReference type="OrthoDB" id="6987031at2"/>
<evidence type="ECO:0000313" key="2">
    <source>
        <dbReference type="Proteomes" id="UP000335415"/>
    </source>
</evidence>
<gene>
    <name evidence="1" type="ORF">FJU30_16360</name>
</gene>
<reference evidence="1 2" key="1">
    <citation type="submission" date="2019-09" db="EMBL/GenBank/DDBJ databases">
        <authorList>
            <person name="Li Y."/>
        </authorList>
    </citation>
    <scope>NUCLEOTIDE SEQUENCE [LARGE SCALE GENOMIC DNA]</scope>
    <source>
        <strain evidence="1 2">L3-3HA</strain>
    </source>
</reference>
<dbReference type="AlphaFoldDB" id="A0A5J5FXA9"/>
<name>A0A5J5FXA9_9GAMM</name>
<sequence>MGRPAQVLLVIRALLAGALLAINLPLGASEPTTRVEAAHYRAYWLWAAVRPQPVLHQASTLYLHQGEIARRQGKGVFLRQGLPASRLRVANVWLSYRITTLEFSDRQLNRLLSQRRSWIRHGNHVEGIQIDFDARSYGLARYVAFLQQLRRRLPADCKLSITGLLDWAKTGDVAQLNRLNNVVDELVIQTYQGRSTITRYDEYLPALLKLTVPFRIGLVQNGRWDRRWQQRLSASPWYRGEVVFLLNAAAPGRREQAASNGAQAAGAMAPAAGHR</sequence>
<dbReference type="EMBL" id="VYKJ01000008">
    <property type="protein sequence ID" value="KAA8998572.1"/>
    <property type="molecule type" value="Genomic_DNA"/>
</dbReference>
<dbReference type="Pfam" id="PF11340">
    <property type="entry name" value="DUF3142"/>
    <property type="match status" value="1"/>
</dbReference>
<dbReference type="Proteomes" id="UP000335415">
    <property type="component" value="Unassembled WGS sequence"/>
</dbReference>